<dbReference type="InterPro" id="IPR021808">
    <property type="entry name" value="DUF3383"/>
</dbReference>
<dbReference type="Proteomes" id="UP000005939">
    <property type="component" value="Unassembled WGS sequence"/>
</dbReference>
<dbReference type="Pfam" id="PF11863">
    <property type="entry name" value="DUF3383"/>
    <property type="match status" value="1"/>
</dbReference>
<evidence type="ECO:0000313" key="2">
    <source>
        <dbReference type="Proteomes" id="UP000005939"/>
    </source>
</evidence>
<evidence type="ECO:0000313" key="1">
    <source>
        <dbReference type="EMBL" id="EHD14015.1"/>
    </source>
</evidence>
<dbReference type="RefSeq" id="WP_008854364.1">
    <property type="nucleotide sequence ID" value="NZ_AGFR01000007.1"/>
</dbReference>
<accession>G6F0E3</accession>
<proteinExistence type="predicted"/>
<dbReference type="eggNOG" id="ENOG502Z9DB">
    <property type="taxonomic scope" value="Bacteria"/>
</dbReference>
<reference evidence="1 2" key="1">
    <citation type="submission" date="2011-10" db="EMBL/GenBank/DDBJ databases">
        <title>Genome Sequence of Commensalibacter intestini A911, isolated from Drosophila gut.</title>
        <authorList>
            <person name="Lee W.-J."/>
            <person name="Kim E.-K."/>
        </authorList>
    </citation>
    <scope>NUCLEOTIDE SEQUENCE [LARGE SCALE GENOMIC DNA]</scope>
    <source>
        <strain evidence="1 2">A911</strain>
    </source>
</reference>
<dbReference type="EMBL" id="AGFR01000007">
    <property type="protein sequence ID" value="EHD14015.1"/>
    <property type="molecule type" value="Genomic_DNA"/>
</dbReference>
<protein>
    <submittedName>
        <fullName evidence="1">Uncharacterized protein</fullName>
    </submittedName>
</protein>
<dbReference type="AlphaFoldDB" id="G6F0E3"/>
<dbReference type="OrthoDB" id="7494486at2"/>
<dbReference type="STRING" id="1088868.CIN_13740"/>
<organism evidence="1 2">
    <name type="scientific">Commensalibacter intestini A911</name>
    <dbReference type="NCBI Taxonomy" id="1088868"/>
    <lineage>
        <taxon>Bacteria</taxon>
        <taxon>Pseudomonadati</taxon>
        <taxon>Pseudomonadota</taxon>
        <taxon>Alphaproteobacteria</taxon>
        <taxon>Acetobacterales</taxon>
        <taxon>Acetobacteraceae</taxon>
    </lineage>
</organism>
<sequence length="514" mass="56450">MSIPLNNIVNIKPSVLGVGNNGNNLFGLMLTDTTGLAAGHISAFTSADQVRKLFGDESTEYSLASVYFSGFTNSDRVAAQLYIAPYYKNVPVSLIGGSLGNMTLDELRSLSGDITVTVDKTIYGPETIDLGDVTSFSGAASKINVALFGKKSSKNASSTSGSAVASVTFSVMSSSMVISHELSKNEQSGSVKDAIKISASGALAKALYLTTETGAQASISEDISTITKLLDRLRQQNLSFCSVFLTWHADINEKLEFAKWANSTQDDVCVILNDQNPEAYKKDSKTAFAKVVKDNNYEGVVSVYNNLELCAFIAGYPAAWDLTKSDGRFTAAFRRNSLLKANITDEEQANNLRDNGYNFYGVWASSTSNFTFMYEGKISGQYVWLDSWFCQVWMRRQFQYYFIMTLLARGQIPYNTDGKGILTTAIKPAIDQYLSFGAIRPGITLADEQVQQLKQAGLNQSQINNITTVGYYLKVDMERVTPQTRVQRGSPPINFWYTDGQSVQQINMNSIEIQ</sequence>
<gene>
    <name evidence="1" type="ORF">CIN_13740</name>
</gene>
<name>G6F0E3_9PROT</name>
<comment type="caution">
    <text evidence="1">The sequence shown here is derived from an EMBL/GenBank/DDBJ whole genome shotgun (WGS) entry which is preliminary data.</text>
</comment>